<comment type="catalytic activity">
    <reaction evidence="7 9 12">
        <text>orotidine 5'-phosphate + H(+) = UMP + CO2</text>
        <dbReference type="Rhea" id="RHEA:11596"/>
        <dbReference type="ChEBI" id="CHEBI:15378"/>
        <dbReference type="ChEBI" id="CHEBI:16526"/>
        <dbReference type="ChEBI" id="CHEBI:57538"/>
        <dbReference type="ChEBI" id="CHEBI:57865"/>
        <dbReference type="EC" id="4.1.1.23"/>
    </reaction>
</comment>
<feature type="active site" description="For OMPdecase activity" evidence="10">
    <location>
        <position position="62"/>
    </location>
</feature>
<evidence type="ECO:0000313" key="15">
    <source>
        <dbReference type="Proteomes" id="UP000248214"/>
    </source>
</evidence>
<evidence type="ECO:0000256" key="3">
    <source>
        <dbReference type="ARBA" id="ARBA00011738"/>
    </source>
</evidence>
<proteinExistence type="inferred from homology"/>
<dbReference type="EMBL" id="PDOD01000002">
    <property type="protein sequence ID" value="PYZ93213.1"/>
    <property type="molecule type" value="Genomic_DNA"/>
</dbReference>
<name>A0A323TKV1_9BACI</name>
<evidence type="ECO:0000256" key="7">
    <source>
        <dbReference type="ARBA" id="ARBA00049157"/>
    </source>
</evidence>
<dbReference type="PANTHER" id="PTHR32119:SF2">
    <property type="entry name" value="OROTIDINE 5'-PHOSPHATE DECARBOXYLASE"/>
    <property type="match status" value="1"/>
</dbReference>
<feature type="domain" description="Orotidine 5'-phosphate decarboxylase" evidence="13">
    <location>
        <begin position="5"/>
        <end position="230"/>
    </location>
</feature>
<comment type="similarity">
    <text evidence="8 9">Belongs to the OMP decarboxylase family. Type 1 subfamily.</text>
</comment>
<sequence>MRERNLIVALDFATKKEVDAFLSQFPKEKLFIKIGMELFYREGPEFVYHLKQLGHEIFLDLKLHDIPTTVKRAMKQLASLEIDLVNVHALGGVNMMAAAKEGLEAGTPMGKEMPTCIAVTQLTSTTPEMLSKEMDIHTPLQEHVVHLCQQVNSATLDGVVCSALEVPMIQEYFSDSFITVTPGIRRLQDATDDQARVVTPAKARELGSQAIVVGRGITRADQPKVAYEEYLREWRQ</sequence>
<dbReference type="FunFam" id="3.20.20.70:FF:000015">
    <property type="entry name" value="Orotidine 5'-phosphate decarboxylase"/>
    <property type="match status" value="1"/>
</dbReference>
<comment type="caution">
    <text evidence="14">The sequence shown here is derived from an EMBL/GenBank/DDBJ whole genome shotgun (WGS) entry which is preliminary data.</text>
</comment>
<evidence type="ECO:0000256" key="2">
    <source>
        <dbReference type="ARBA" id="ARBA00004861"/>
    </source>
</evidence>
<dbReference type="RefSeq" id="WP_110609243.1">
    <property type="nucleotide sequence ID" value="NZ_PDOD01000002.1"/>
</dbReference>
<feature type="binding site" evidence="9 11">
    <location>
        <position position="123"/>
    </location>
    <ligand>
        <name>substrate</name>
    </ligand>
</feature>
<dbReference type="GO" id="GO:0006207">
    <property type="term" value="P:'de novo' pyrimidine nucleobase biosynthetic process"/>
    <property type="evidence" value="ECO:0007669"/>
    <property type="project" value="InterPro"/>
</dbReference>
<dbReference type="Proteomes" id="UP000248214">
    <property type="component" value="Unassembled WGS sequence"/>
</dbReference>
<feature type="active site" description="Proton donor" evidence="9">
    <location>
        <position position="62"/>
    </location>
</feature>
<evidence type="ECO:0000256" key="11">
    <source>
        <dbReference type="PIRSR" id="PIRSR614732-2"/>
    </source>
</evidence>
<dbReference type="NCBIfam" id="TIGR01740">
    <property type="entry name" value="pyrF"/>
    <property type="match status" value="1"/>
</dbReference>
<accession>A0A323TKV1</accession>
<dbReference type="InterPro" id="IPR014732">
    <property type="entry name" value="OMPdecase"/>
</dbReference>
<comment type="pathway">
    <text evidence="2 9 12">Pyrimidine metabolism; UMP biosynthesis via de novo pathway; UMP from orotate: step 2/2.</text>
</comment>
<organism evidence="14 15">
    <name type="scientific">Salipaludibacillus keqinensis</name>
    <dbReference type="NCBI Taxonomy" id="2045207"/>
    <lineage>
        <taxon>Bacteria</taxon>
        <taxon>Bacillati</taxon>
        <taxon>Bacillota</taxon>
        <taxon>Bacilli</taxon>
        <taxon>Bacillales</taxon>
        <taxon>Bacillaceae</taxon>
    </lineage>
</organism>
<dbReference type="GO" id="GO:0044205">
    <property type="term" value="P:'de novo' UMP biosynthetic process"/>
    <property type="evidence" value="ECO:0007669"/>
    <property type="project" value="UniProtKB-UniRule"/>
</dbReference>
<dbReference type="InterPro" id="IPR001754">
    <property type="entry name" value="OMPdeCOase_dom"/>
</dbReference>
<dbReference type="CDD" id="cd04725">
    <property type="entry name" value="OMP_decarboxylase_like"/>
    <property type="match status" value="1"/>
</dbReference>
<feature type="active site" description="For OMPdecase activity" evidence="10">
    <location>
        <position position="65"/>
    </location>
</feature>
<evidence type="ECO:0000259" key="13">
    <source>
        <dbReference type="SMART" id="SM00934"/>
    </source>
</evidence>
<keyword evidence="6 9" id="KW-0456">Lyase</keyword>
<evidence type="ECO:0000256" key="9">
    <source>
        <dbReference type="HAMAP-Rule" id="MF_01200"/>
    </source>
</evidence>
<dbReference type="SUPFAM" id="SSF51366">
    <property type="entry name" value="Ribulose-phoshate binding barrel"/>
    <property type="match status" value="1"/>
</dbReference>
<dbReference type="InterPro" id="IPR047596">
    <property type="entry name" value="OMPdecase_bac"/>
</dbReference>
<keyword evidence="15" id="KW-1185">Reference proteome</keyword>
<reference evidence="14 15" key="1">
    <citation type="submission" date="2017-10" db="EMBL/GenBank/DDBJ databases">
        <title>Bacillus sp. nov., a halophilic bacterium isolated from a Keqin Lake.</title>
        <authorList>
            <person name="Wang H."/>
        </authorList>
    </citation>
    <scope>NUCLEOTIDE SEQUENCE [LARGE SCALE GENOMIC DNA]</scope>
    <source>
        <strain evidence="14 15">KQ-12</strain>
    </source>
</reference>
<dbReference type="UniPathway" id="UPA00070">
    <property type="reaction ID" value="UER00120"/>
</dbReference>
<feature type="active site" description="For OMPdecase activity" evidence="10">
    <location>
        <position position="60"/>
    </location>
</feature>
<comment type="subunit">
    <text evidence="3 9">Homodimer.</text>
</comment>
<evidence type="ECO:0000256" key="4">
    <source>
        <dbReference type="ARBA" id="ARBA00022793"/>
    </source>
</evidence>
<protein>
    <recommendedName>
        <fullName evidence="9">Orotidine 5'-phosphate decarboxylase</fullName>
        <ecNumber evidence="9">4.1.1.23</ecNumber>
    </recommendedName>
    <alternativeName>
        <fullName evidence="9">OMP decarboxylase</fullName>
        <shortName evidence="9">OMPDCase</shortName>
        <shortName evidence="9">OMPdecase</shortName>
    </alternativeName>
</protein>
<evidence type="ECO:0000256" key="10">
    <source>
        <dbReference type="PIRSR" id="PIRSR614732-1"/>
    </source>
</evidence>
<dbReference type="GO" id="GO:0005829">
    <property type="term" value="C:cytosol"/>
    <property type="evidence" value="ECO:0007669"/>
    <property type="project" value="TreeGrafter"/>
</dbReference>
<dbReference type="PROSITE" id="PS00156">
    <property type="entry name" value="OMPDECASE"/>
    <property type="match status" value="1"/>
</dbReference>
<dbReference type="Pfam" id="PF00215">
    <property type="entry name" value="OMPdecase"/>
    <property type="match status" value="1"/>
</dbReference>
<dbReference type="Gene3D" id="3.20.20.70">
    <property type="entry name" value="Aldolase class I"/>
    <property type="match status" value="1"/>
</dbReference>
<evidence type="ECO:0000256" key="12">
    <source>
        <dbReference type="RuleBase" id="RU000512"/>
    </source>
</evidence>
<dbReference type="AlphaFoldDB" id="A0A323TKV1"/>
<dbReference type="InterPro" id="IPR011060">
    <property type="entry name" value="RibuloseP-bd_barrel"/>
</dbReference>
<evidence type="ECO:0000256" key="1">
    <source>
        <dbReference type="ARBA" id="ARBA00002356"/>
    </source>
</evidence>
<keyword evidence="4 9" id="KW-0210">Decarboxylase</keyword>
<dbReference type="NCBIfam" id="NF001273">
    <property type="entry name" value="PRK00230.1"/>
    <property type="match status" value="1"/>
</dbReference>
<keyword evidence="5 9" id="KW-0665">Pyrimidine biosynthesis</keyword>
<evidence type="ECO:0000313" key="14">
    <source>
        <dbReference type="EMBL" id="PYZ93213.1"/>
    </source>
</evidence>
<dbReference type="GO" id="GO:0004590">
    <property type="term" value="F:orotidine-5'-phosphate decarboxylase activity"/>
    <property type="evidence" value="ECO:0007669"/>
    <property type="project" value="UniProtKB-UniRule"/>
</dbReference>
<evidence type="ECO:0000256" key="8">
    <source>
        <dbReference type="ARBA" id="ARBA00061012"/>
    </source>
</evidence>
<dbReference type="InterPro" id="IPR018089">
    <property type="entry name" value="OMPdecase_AS"/>
</dbReference>
<dbReference type="OrthoDB" id="9806203at2"/>
<dbReference type="InterPro" id="IPR013785">
    <property type="entry name" value="Aldolase_TIM"/>
</dbReference>
<comment type="function">
    <text evidence="1 9">Catalyzes the decarboxylation of orotidine 5'-monophosphate (OMP) to uridine 5'-monophosphate (UMP).</text>
</comment>
<dbReference type="EC" id="4.1.1.23" evidence="9"/>
<feature type="binding site" evidence="9 11">
    <location>
        <position position="11"/>
    </location>
    <ligand>
        <name>substrate</name>
    </ligand>
</feature>
<feature type="binding site" evidence="9 11">
    <location>
        <position position="215"/>
    </location>
    <ligand>
        <name>substrate</name>
    </ligand>
</feature>
<evidence type="ECO:0000256" key="5">
    <source>
        <dbReference type="ARBA" id="ARBA00022975"/>
    </source>
</evidence>
<feature type="binding site" evidence="9 11">
    <location>
        <position position="185"/>
    </location>
    <ligand>
        <name>substrate</name>
    </ligand>
</feature>
<feature type="binding site" evidence="9 11">
    <location>
        <position position="194"/>
    </location>
    <ligand>
        <name>substrate</name>
    </ligand>
</feature>
<feature type="binding site" evidence="9 11">
    <location>
        <position position="214"/>
    </location>
    <ligand>
        <name>substrate</name>
    </ligand>
</feature>
<dbReference type="SMART" id="SM00934">
    <property type="entry name" value="OMPdecase"/>
    <property type="match status" value="1"/>
</dbReference>
<feature type="binding site" evidence="9 11">
    <location>
        <position position="33"/>
    </location>
    <ligand>
        <name>substrate</name>
    </ligand>
</feature>
<feature type="binding site" evidence="9">
    <location>
        <begin position="60"/>
        <end position="69"/>
    </location>
    <ligand>
        <name>substrate</name>
    </ligand>
</feature>
<evidence type="ECO:0000256" key="6">
    <source>
        <dbReference type="ARBA" id="ARBA00023239"/>
    </source>
</evidence>
<dbReference type="HAMAP" id="MF_01200_B">
    <property type="entry name" value="OMPdecase_type1_B"/>
    <property type="match status" value="1"/>
</dbReference>
<gene>
    <name evidence="9" type="primary">pyrF</name>
    <name evidence="14" type="ORF">CR194_08415</name>
</gene>
<dbReference type="PANTHER" id="PTHR32119">
    <property type="entry name" value="OROTIDINE 5'-PHOSPHATE DECARBOXYLASE"/>
    <property type="match status" value="1"/>
</dbReference>